<gene>
    <name evidence="2" type="ORF">Tci_557187</name>
</gene>
<evidence type="ECO:0000313" key="2">
    <source>
        <dbReference type="EMBL" id="GEZ85214.1"/>
    </source>
</evidence>
<keyword evidence="2" id="KW-0695">RNA-directed DNA polymerase</keyword>
<reference evidence="2" key="1">
    <citation type="journal article" date="2019" name="Sci. Rep.">
        <title>Draft genome of Tanacetum cinerariifolium, the natural source of mosquito coil.</title>
        <authorList>
            <person name="Yamashiro T."/>
            <person name="Shiraishi A."/>
            <person name="Satake H."/>
            <person name="Nakayama K."/>
        </authorList>
    </citation>
    <scope>NUCLEOTIDE SEQUENCE</scope>
</reference>
<name>A0A699ITS9_TANCI</name>
<organism evidence="2">
    <name type="scientific">Tanacetum cinerariifolium</name>
    <name type="common">Dalmatian daisy</name>
    <name type="synonym">Chrysanthemum cinerariifolium</name>
    <dbReference type="NCBI Taxonomy" id="118510"/>
    <lineage>
        <taxon>Eukaryota</taxon>
        <taxon>Viridiplantae</taxon>
        <taxon>Streptophyta</taxon>
        <taxon>Embryophyta</taxon>
        <taxon>Tracheophyta</taxon>
        <taxon>Spermatophyta</taxon>
        <taxon>Magnoliopsida</taxon>
        <taxon>eudicotyledons</taxon>
        <taxon>Gunneridae</taxon>
        <taxon>Pentapetalae</taxon>
        <taxon>asterids</taxon>
        <taxon>campanulids</taxon>
        <taxon>Asterales</taxon>
        <taxon>Asteraceae</taxon>
        <taxon>Asteroideae</taxon>
        <taxon>Anthemideae</taxon>
        <taxon>Anthemidinae</taxon>
        <taxon>Tanacetum</taxon>
    </lineage>
</organism>
<proteinExistence type="predicted"/>
<feature type="compositionally biased region" description="Polar residues" evidence="1">
    <location>
        <begin position="147"/>
        <end position="156"/>
    </location>
</feature>
<dbReference type="AlphaFoldDB" id="A0A699ITS9"/>
<protein>
    <submittedName>
        <fullName evidence="2">Putative reverse transcriptase, RNA-dependent DNA polymerase</fullName>
    </submittedName>
</protein>
<sequence length="300" mass="33768">MDEEVDEQELEAHYSYMAKIQEVPIADTGTDSEPVEQVQNEAGYNVFANDLQHSEQSESVKRDDESVALANLIANLKLDVDENKKIQKQLKKANTTFAQELKECKAILAETTATIGNEIQNHSTTSTEAPNISATPEHSVLDMISEVSSSQTNNLDKPQPDNLDNPHPDNLDENNADDIQDSTFEILQEHEEGAKYPMANIAERNLSNNAKAFAVWLCSEEIPSSFKQALKSKKWKKAMDDEMKALEKNKTWDQCALPHKEKLFMEKKAKLADRNRYQRSVGKLIYLSHTRPDIAHAVGV</sequence>
<keyword evidence="2" id="KW-0808">Transferase</keyword>
<comment type="caution">
    <text evidence="2">The sequence shown here is derived from an EMBL/GenBank/DDBJ whole genome shotgun (WGS) entry which is preliminary data.</text>
</comment>
<feature type="region of interest" description="Disordered" evidence="1">
    <location>
        <begin position="147"/>
        <end position="176"/>
    </location>
</feature>
<keyword evidence="2" id="KW-0548">Nucleotidyltransferase</keyword>
<evidence type="ECO:0000256" key="1">
    <source>
        <dbReference type="SAM" id="MobiDB-lite"/>
    </source>
</evidence>
<dbReference type="GO" id="GO:0003964">
    <property type="term" value="F:RNA-directed DNA polymerase activity"/>
    <property type="evidence" value="ECO:0007669"/>
    <property type="project" value="UniProtKB-KW"/>
</dbReference>
<accession>A0A699ITS9</accession>
<feature type="non-terminal residue" evidence="2">
    <location>
        <position position="300"/>
    </location>
</feature>
<dbReference type="EMBL" id="BKCJ010332398">
    <property type="protein sequence ID" value="GEZ85214.1"/>
    <property type="molecule type" value="Genomic_DNA"/>
</dbReference>